<feature type="signal peptide" evidence="1">
    <location>
        <begin position="1"/>
        <end position="26"/>
    </location>
</feature>
<accession>A0AA39I4T6</accession>
<evidence type="ECO:0000256" key="1">
    <source>
        <dbReference type="SAM" id="SignalP"/>
    </source>
</evidence>
<sequence length="87" mass="10624">MPRHPRRMRFWMLLFLLTLFLPATLCAPHQELERFSQNNVLEKIIAEMEKIPMREDLLPRNRRRLFEPLRNRNVTIIARCYFNPISC</sequence>
<dbReference type="Proteomes" id="UP001175271">
    <property type="component" value="Unassembled WGS sequence"/>
</dbReference>
<name>A0AA39I4T6_9BILA</name>
<keyword evidence="1" id="KW-0732">Signal</keyword>
<proteinExistence type="predicted"/>
<protein>
    <submittedName>
        <fullName evidence="2">Uncharacterized protein</fullName>
    </submittedName>
</protein>
<dbReference type="EMBL" id="JAUCMV010000002">
    <property type="protein sequence ID" value="KAK0417832.1"/>
    <property type="molecule type" value="Genomic_DNA"/>
</dbReference>
<comment type="caution">
    <text evidence="2">The sequence shown here is derived from an EMBL/GenBank/DDBJ whole genome shotgun (WGS) entry which is preliminary data.</text>
</comment>
<dbReference type="AlphaFoldDB" id="A0AA39I4T6"/>
<gene>
    <name evidence="2" type="ORF">QR680_013233</name>
</gene>
<evidence type="ECO:0000313" key="3">
    <source>
        <dbReference type="Proteomes" id="UP001175271"/>
    </source>
</evidence>
<feature type="chain" id="PRO_5041456592" evidence="1">
    <location>
        <begin position="27"/>
        <end position="87"/>
    </location>
</feature>
<reference evidence="2" key="1">
    <citation type="submission" date="2023-06" db="EMBL/GenBank/DDBJ databases">
        <title>Genomic analysis of the entomopathogenic nematode Steinernema hermaphroditum.</title>
        <authorList>
            <person name="Schwarz E.M."/>
            <person name="Heppert J.K."/>
            <person name="Baniya A."/>
            <person name="Schwartz H.T."/>
            <person name="Tan C.-H."/>
            <person name="Antoshechkin I."/>
            <person name="Sternberg P.W."/>
            <person name="Goodrich-Blair H."/>
            <person name="Dillman A.R."/>
        </authorList>
    </citation>
    <scope>NUCLEOTIDE SEQUENCE</scope>
    <source>
        <strain evidence="2">PS9179</strain>
        <tissue evidence="2">Whole animal</tissue>
    </source>
</reference>
<organism evidence="2 3">
    <name type="scientific">Steinernema hermaphroditum</name>
    <dbReference type="NCBI Taxonomy" id="289476"/>
    <lineage>
        <taxon>Eukaryota</taxon>
        <taxon>Metazoa</taxon>
        <taxon>Ecdysozoa</taxon>
        <taxon>Nematoda</taxon>
        <taxon>Chromadorea</taxon>
        <taxon>Rhabditida</taxon>
        <taxon>Tylenchina</taxon>
        <taxon>Panagrolaimomorpha</taxon>
        <taxon>Strongyloidoidea</taxon>
        <taxon>Steinernematidae</taxon>
        <taxon>Steinernema</taxon>
    </lineage>
</organism>
<evidence type="ECO:0000313" key="2">
    <source>
        <dbReference type="EMBL" id="KAK0417832.1"/>
    </source>
</evidence>
<keyword evidence="3" id="KW-1185">Reference proteome</keyword>